<name>A0A0F9P3S2_9ZZZZ</name>
<organism evidence="2">
    <name type="scientific">marine sediment metagenome</name>
    <dbReference type="NCBI Taxonomy" id="412755"/>
    <lineage>
        <taxon>unclassified sequences</taxon>
        <taxon>metagenomes</taxon>
        <taxon>ecological metagenomes</taxon>
    </lineage>
</organism>
<keyword evidence="1" id="KW-1133">Transmembrane helix</keyword>
<comment type="caution">
    <text evidence="2">The sequence shown here is derived from an EMBL/GenBank/DDBJ whole genome shotgun (WGS) entry which is preliminary data.</text>
</comment>
<evidence type="ECO:0000256" key="1">
    <source>
        <dbReference type="SAM" id="Phobius"/>
    </source>
</evidence>
<dbReference type="AlphaFoldDB" id="A0A0F9P3S2"/>
<accession>A0A0F9P3S2</accession>
<dbReference type="EMBL" id="LAZR01007003">
    <property type="protein sequence ID" value="KKM88127.1"/>
    <property type="molecule type" value="Genomic_DNA"/>
</dbReference>
<feature type="transmembrane region" description="Helical" evidence="1">
    <location>
        <begin position="7"/>
        <end position="24"/>
    </location>
</feature>
<gene>
    <name evidence="2" type="ORF">LCGC14_1261850</name>
</gene>
<protein>
    <recommendedName>
        <fullName evidence="3">AsmA domain-containing protein</fullName>
    </recommendedName>
</protein>
<sequence length="233" mass="26096">MKKYSPWFIALFVIILIVVVVWIIKTPIIASYLSNKLKTDVSMSNIAISTKKMEIKNFRIKNPRGSKSRYAFIAKKIEVNYSFSKLMSSPCIVDSILVQDINLDIECSNPLCTKNNWTNIVDNINAKEKKTVSKKEVILKTLSLKNMDVAITGLGLDFNKTKTINVASIEFNNISNKTGFPTQELIAAIFKSAGLKDYLKGILENKGFWESVIKGFKEVGASDNSLEESLKAI</sequence>
<keyword evidence="1" id="KW-0812">Transmembrane</keyword>
<proteinExistence type="predicted"/>
<evidence type="ECO:0008006" key="3">
    <source>
        <dbReference type="Google" id="ProtNLM"/>
    </source>
</evidence>
<reference evidence="2" key="1">
    <citation type="journal article" date="2015" name="Nature">
        <title>Complex archaea that bridge the gap between prokaryotes and eukaryotes.</title>
        <authorList>
            <person name="Spang A."/>
            <person name="Saw J.H."/>
            <person name="Jorgensen S.L."/>
            <person name="Zaremba-Niedzwiedzka K."/>
            <person name="Martijn J."/>
            <person name="Lind A.E."/>
            <person name="van Eijk R."/>
            <person name="Schleper C."/>
            <person name="Guy L."/>
            <person name="Ettema T.J."/>
        </authorList>
    </citation>
    <scope>NUCLEOTIDE SEQUENCE</scope>
</reference>
<keyword evidence="1" id="KW-0472">Membrane</keyword>
<evidence type="ECO:0000313" key="2">
    <source>
        <dbReference type="EMBL" id="KKM88127.1"/>
    </source>
</evidence>